<reference evidence="4 5" key="1">
    <citation type="journal article" date="2019" name="Genome Biol. Evol.">
        <title>Insights into the evolution of the New World diploid cottons (Gossypium, subgenus Houzingenia) based on genome sequencing.</title>
        <authorList>
            <person name="Grover C.E."/>
            <person name="Arick M.A. 2nd"/>
            <person name="Thrash A."/>
            <person name="Conover J.L."/>
            <person name="Sanders W.S."/>
            <person name="Peterson D.G."/>
            <person name="Frelichowski J.E."/>
            <person name="Scheffler J.A."/>
            <person name="Scheffler B.E."/>
            <person name="Wendel J.F."/>
        </authorList>
    </citation>
    <scope>NUCLEOTIDE SEQUENCE [LARGE SCALE GENOMIC DNA]</scope>
    <source>
        <strain evidence="4">5</strain>
        <tissue evidence="4">Leaf</tissue>
    </source>
</reference>
<dbReference type="GO" id="GO:0009733">
    <property type="term" value="P:response to auxin"/>
    <property type="evidence" value="ECO:0007669"/>
    <property type="project" value="InterPro"/>
</dbReference>
<dbReference type="OrthoDB" id="625231at2759"/>
<protein>
    <recommendedName>
        <fullName evidence="6">Auxin-responsive protein SAUR21-like</fullName>
    </recommendedName>
</protein>
<evidence type="ECO:0000313" key="4">
    <source>
        <dbReference type="EMBL" id="MBA0754450.1"/>
    </source>
</evidence>
<dbReference type="PANTHER" id="PTHR31929">
    <property type="entry name" value="SAUR-LIKE AUXIN-RESPONSIVE PROTEIN FAMILY-RELATED"/>
    <property type="match status" value="1"/>
</dbReference>
<evidence type="ECO:0000313" key="5">
    <source>
        <dbReference type="Proteomes" id="UP000593579"/>
    </source>
</evidence>
<keyword evidence="3" id="KW-0341">Growth regulation</keyword>
<keyword evidence="5" id="KW-1185">Reference proteome</keyword>
<sequence>MGIRLLEMMHHAKQTIRRWSHSKHQCSYRTSSSVNVPKGHFAVYVGDEEKNKRFVVPISYLKHPLFQALLNQAEQEFGFDHLLGGLMVPCDEDEFINLTSLAQIGIRLPEMMLHAKQTMRRWSHSKHQCSCQTPSAVSVQKAHFAVYVGDEEKKKRFVVPISYLKHPLFQALLNHAEQEFGFDHPLGGLMVPCAEDEFINLTSRINHA</sequence>
<organism evidence="4 5">
    <name type="scientific">Gossypium gossypioides</name>
    <name type="common">Mexican cotton</name>
    <name type="synonym">Selera gossypioides</name>
    <dbReference type="NCBI Taxonomy" id="34282"/>
    <lineage>
        <taxon>Eukaryota</taxon>
        <taxon>Viridiplantae</taxon>
        <taxon>Streptophyta</taxon>
        <taxon>Embryophyta</taxon>
        <taxon>Tracheophyta</taxon>
        <taxon>Spermatophyta</taxon>
        <taxon>Magnoliopsida</taxon>
        <taxon>eudicotyledons</taxon>
        <taxon>Gunneridae</taxon>
        <taxon>Pentapetalae</taxon>
        <taxon>rosids</taxon>
        <taxon>malvids</taxon>
        <taxon>Malvales</taxon>
        <taxon>Malvaceae</taxon>
        <taxon>Malvoideae</taxon>
        <taxon>Gossypium</taxon>
    </lineage>
</organism>
<dbReference type="Pfam" id="PF02519">
    <property type="entry name" value="Auxin_inducible"/>
    <property type="match status" value="2"/>
</dbReference>
<proteinExistence type="inferred from homology"/>
<comment type="similarity">
    <text evidence="1">Belongs to the ARG7 family.</text>
</comment>
<dbReference type="EMBL" id="JABEZY010261788">
    <property type="protein sequence ID" value="MBA0754450.1"/>
    <property type="molecule type" value="Genomic_DNA"/>
</dbReference>
<evidence type="ECO:0000256" key="2">
    <source>
        <dbReference type="ARBA" id="ARBA00022473"/>
    </source>
</evidence>
<dbReference type="Proteomes" id="UP000593579">
    <property type="component" value="Unassembled WGS sequence"/>
</dbReference>
<evidence type="ECO:0000256" key="3">
    <source>
        <dbReference type="ARBA" id="ARBA00022604"/>
    </source>
</evidence>
<dbReference type="InterPro" id="IPR003676">
    <property type="entry name" value="SAUR_fam"/>
</dbReference>
<name>A0A7J9D135_GOSGO</name>
<accession>A0A7J9D135</accession>
<dbReference type="AlphaFoldDB" id="A0A7J9D135"/>
<evidence type="ECO:0000256" key="1">
    <source>
        <dbReference type="ARBA" id="ARBA00006974"/>
    </source>
</evidence>
<evidence type="ECO:0008006" key="6">
    <source>
        <dbReference type="Google" id="ProtNLM"/>
    </source>
</evidence>
<gene>
    <name evidence="4" type="ORF">Gogos_021707</name>
</gene>
<keyword evidence="2" id="KW-0217">Developmental protein</keyword>
<comment type="caution">
    <text evidence="4">The sequence shown here is derived from an EMBL/GenBank/DDBJ whole genome shotgun (WGS) entry which is preliminary data.</text>
</comment>